<gene>
    <name evidence="1" type="ORF">Salat_2532600</name>
</gene>
<proteinExistence type="predicted"/>
<dbReference type="EMBL" id="JACGWO010000010">
    <property type="protein sequence ID" value="KAK4417071.1"/>
    <property type="molecule type" value="Genomic_DNA"/>
</dbReference>
<evidence type="ECO:0000313" key="2">
    <source>
        <dbReference type="Proteomes" id="UP001293254"/>
    </source>
</evidence>
<dbReference type="AlphaFoldDB" id="A0AAE1XSD3"/>
<organism evidence="1 2">
    <name type="scientific">Sesamum alatum</name>
    <dbReference type="NCBI Taxonomy" id="300844"/>
    <lineage>
        <taxon>Eukaryota</taxon>
        <taxon>Viridiplantae</taxon>
        <taxon>Streptophyta</taxon>
        <taxon>Embryophyta</taxon>
        <taxon>Tracheophyta</taxon>
        <taxon>Spermatophyta</taxon>
        <taxon>Magnoliopsida</taxon>
        <taxon>eudicotyledons</taxon>
        <taxon>Gunneridae</taxon>
        <taxon>Pentapetalae</taxon>
        <taxon>asterids</taxon>
        <taxon>lamiids</taxon>
        <taxon>Lamiales</taxon>
        <taxon>Pedaliaceae</taxon>
        <taxon>Sesamum</taxon>
    </lineage>
</organism>
<dbReference type="Proteomes" id="UP001293254">
    <property type="component" value="Unassembled WGS sequence"/>
</dbReference>
<keyword evidence="2" id="KW-1185">Reference proteome</keyword>
<accession>A0AAE1XSD3</accession>
<comment type="caution">
    <text evidence="1">The sequence shown here is derived from an EMBL/GenBank/DDBJ whole genome shotgun (WGS) entry which is preliminary data.</text>
</comment>
<reference evidence="1" key="2">
    <citation type="journal article" date="2024" name="Plant">
        <title>Genomic evolution and insights into agronomic trait innovations of Sesamum species.</title>
        <authorList>
            <person name="Miao H."/>
            <person name="Wang L."/>
            <person name="Qu L."/>
            <person name="Liu H."/>
            <person name="Sun Y."/>
            <person name="Le M."/>
            <person name="Wang Q."/>
            <person name="Wei S."/>
            <person name="Zheng Y."/>
            <person name="Lin W."/>
            <person name="Duan Y."/>
            <person name="Cao H."/>
            <person name="Xiong S."/>
            <person name="Wang X."/>
            <person name="Wei L."/>
            <person name="Li C."/>
            <person name="Ma Q."/>
            <person name="Ju M."/>
            <person name="Zhao R."/>
            <person name="Li G."/>
            <person name="Mu C."/>
            <person name="Tian Q."/>
            <person name="Mei H."/>
            <person name="Zhang T."/>
            <person name="Gao T."/>
            <person name="Zhang H."/>
        </authorList>
    </citation>
    <scope>NUCLEOTIDE SEQUENCE</scope>
    <source>
        <strain evidence="1">3651</strain>
    </source>
</reference>
<name>A0AAE1XSD3_9LAMI</name>
<evidence type="ECO:0000313" key="1">
    <source>
        <dbReference type="EMBL" id="KAK4417071.1"/>
    </source>
</evidence>
<protein>
    <submittedName>
        <fullName evidence="1">Uncharacterized protein</fullName>
    </submittedName>
</protein>
<reference evidence="1" key="1">
    <citation type="submission" date="2020-06" db="EMBL/GenBank/DDBJ databases">
        <authorList>
            <person name="Li T."/>
            <person name="Hu X."/>
            <person name="Zhang T."/>
            <person name="Song X."/>
            <person name="Zhang H."/>
            <person name="Dai N."/>
            <person name="Sheng W."/>
            <person name="Hou X."/>
            <person name="Wei L."/>
        </authorList>
    </citation>
    <scope>NUCLEOTIDE SEQUENCE</scope>
    <source>
        <strain evidence="1">3651</strain>
        <tissue evidence="1">Leaf</tissue>
    </source>
</reference>
<sequence length="130" mass="14876">MLLNILLVRFYLQVDDVDVAVKKVFLSFELRDDLHCVLGQDEPSEHENDPFFVLKRLLDSTDGVEDNRQTKRRNHVEHGKAVLSNTAMLSSYPDEERTVLQTTTVLSRASDEDQAMFANTAVYSENSEKN</sequence>